<keyword evidence="5 11" id="KW-0812">Transmembrane</keyword>
<evidence type="ECO:0000256" key="3">
    <source>
        <dbReference type="ARBA" id="ARBA00022448"/>
    </source>
</evidence>
<keyword evidence="4 11" id="KW-0138">CF(0)</keyword>
<keyword evidence="6 11" id="KW-0375">Hydrogen ion transport</keyword>
<gene>
    <name evidence="11" type="primary">atpB</name>
    <name evidence="12" type="ORF">COW24_01655</name>
</gene>
<dbReference type="InterPro" id="IPR035908">
    <property type="entry name" value="F0_ATP_A_sf"/>
</dbReference>
<keyword evidence="3 11" id="KW-0813">Transport</keyword>
<dbReference type="Pfam" id="PF00119">
    <property type="entry name" value="ATP-synt_A"/>
    <property type="match status" value="1"/>
</dbReference>
<accession>A0A2M7H4J6</accession>
<keyword evidence="7 11" id="KW-1133">Transmembrane helix</keyword>
<dbReference type="GO" id="GO:0045259">
    <property type="term" value="C:proton-transporting ATP synthase complex"/>
    <property type="evidence" value="ECO:0007669"/>
    <property type="project" value="UniProtKB-KW"/>
</dbReference>
<proteinExistence type="inferred from homology"/>
<evidence type="ECO:0000256" key="6">
    <source>
        <dbReference type="ARBA" id="ARBA00022781"/>
    </source>
</evidence>
<reference evidence="12 13" key="1">
    <citation type="submission" date="2017-09" db="EMBL/GenBank/DDBJ databases">
        <title>Depth-based differentiation of microbial function through sediment-hosted aquifers and enrichment of novel symbionts in the deep terrestrial subsurface.</title>
        <authorList>
            <person name="Probst A.J."/>
            <person name="Ladd B."/>
            <person name="Jarett J.K."/>
            <person name="Geller-Mcgrath D.E."/>
            <person name="Sieber C.M."/>
            <person name="Emerson J.B."/>
            <person name="Anantharaman K."/>
            <person name="Thomas B.C."/>
            <person name="Malmstrom R."/>
            <person name="Stieglmeier M."/>
            <person name="Klingl A."/>
            <person name="Woyke T."/>
            <person name="Ryan C.M."/>
            <person name="Banfield J.F."/>
        </authorList>
    </citation>
    <scope>NUCLEOTIDE SEQUENCE [LARGE SCALE GENOMIC DNA]</scope>
    <source>
        <strain evidence="12">CG15_BIG_FIL_POST_REV_8_21_14_020_45_12</strain>
    </source>
</reference>
<evidence type="ECO:0000256" key="4">
    <source>
        <dbReference type="ARBA" id="ARBA00022547"/>
    </source>
</evidence>
<keyword evidence="10 11" id="KW-0066">ATP synthesis</keyword>
<dbReference type="InterPro" id="IPR045082">
    <property type="entry name" value="ATP_syn_F0_a_bact/chloroplast"/>
</dbReference>
<evidence type="ECO:0000256" key="9">
    <source>
        <dbReference type="ARBA" id="ARBA00023136"/>
    </source>
</evidence>
<dbReference type="Gene3D" id="1.20.120.220">
    <property type="entry name" value="ATP synthase, F0 complex, subunit A"/>
    <property type="match status" value="1"/>
</dbReference>
<evidence type="ECO:0000256" key="8">
    <source>
        <dbReference type="ARBA" id="ARBA00023065"/>
    </source>
</evidence>
<dbReference type="AlphaFoldDB" id="A0A2M7H4J6"/>
<dbReference type="PRINTS" id="PR00123">
    <property type="entry name" value="ATPASEA"/>
</dbReference>
<protein>
    <recommendedName>
        <fullName evidence="11">ATP synthase subunit a</fullName>
    </recommendedName>
    <alternativeName>
        <fullName evidence="11">ATP synthase F0 sector subunit a</fullName>
    </alternativeName>
    <alternativeName>
        <fullName evidence="11">F-ATPase subunit 6</fullName>
    </alternativeName>
</protein>
<comment type="subcellular location">
    <subcellularLocation>
        <location evidence="11">Cell membrane</location>
        <topology evidence="11">Multi-pass membrane protein</topology>
    </subcellularLocation>
    <subcellularLocation>
        <location evidence="1">Membrane</location>
        <topology evidence="1">Multi-pass membrane protein</topology>
    </subcellularLocation>
</comment>
<dbReference type="EMBL" id="PFGC01000020">
    <property type="protein sequence ID" value="PIW37147.1"/>
    <property type="molecule type" value="Genomic_DNA"/>
</dbReference>
<evidence type="ECO:0000256" key="5">
    <source>
        <dbReference type="ARBA" id="ARBA00022692"/>
    </source>
</evidence>
<dbReference type="GO" id="GO:0046933">
    <property type="term" value="F:proton-transporting ATP synthase activity, rotational mechanism"/>
    <property type="evidence" value="ECO:0007669"/>
    <property type="project" value="UniProtKB-UniRule"/>
</dbReference>
<evidence type="ECO:0000313" key="12">
    <source>
        <dbReference type="EMBL" id="PIW37147.1"/>
    </source>
</evidence>
<feature type="transmembrane region" description="Helical" evidence="11">
    <location>
        <begin position="190"/>
        <end position="212"/>
    </location>
</feature>
<keyword evidence="11" id="KW-1003">Cell membrane</keyword>
<comment type="function">
    <text evidence="11">Key component of the proton channel; it plays a direct role in the translocation of protons across the membrane.</text>
</comment>
<name>A0A2M7H4J6_9BACT</name>
<dbReference type="InterPro" id="IPR023011">
    <property type="entry name" value="ATP_synth_F0_asu_AS"/>
</dbReference>
<feature type="transmembrane region" description="Helical" evidence="11">
    <location>
        <begin position="85"/>
        <end position="111"/>
    </location>
</feature>
<evidence type="ECO:0000256" key="11">
    <source>
        <dbReference type="HAMAP-Rule" id="MF_01393"/>
    </source>
</evidence>
<evidence type="ECO:0000256" key="2">
    <source>
        <dbReference type="ARBA" id="ARBA00006810"/>
    </source>
</evidence>
<evidence type="ECO:0000256" key="7">
    <source>
        <dbReference type="ARBA" id="ARBA00022989"/>
    </source>
</evidence>
<evidence type="ECO:0000256" key="1">
    <source>
        <dbReference type="ARBA" id="ARBA00004141"/>
    </source>
</evidence>
<comment type="similarity">
    <text evidence="2 11">Belongs to the ATPase A chain family.</text>
</comment>
<keyword evidence="8 11" id="KW-0406">Ion transport</keyword>
<dbReference type="CDD" id="cd00310">
    <property type="entry name" value="ATP-synt_Fo_a_6"/>
    <property type="match status" value="1"/>
</dbReference>
<evidence type="ECO:0000313" key="13">
    <source>
        <dbReference type="Proteomes" id="UP000230292"/>
    </source>
</evidence>
<sequence length="254" mass="28110">MAAQIEISLKPETLFDVAGFSVTNSMLWTSLIAIILMVVFVFTARRLKEVPGRLQLFIETFVVGAWDFVHGIFKDEKLTARAFPMFATLALFFLCANLFSFIPGLGVITVSDAPLYRSPATNYSLIFVLTFANFIIWQLIAIVSGGFFGYAGKFFNFSGGNIMERCLNFALGLLDIIGEIAKIVSLSFRLFGNIFAGEVISAVMLSIAPLFIPIPFWMLGLLSSVIQAFVFPILIVIFFQMAIITKEKTTETAS</sequence>
<dbReference type="Proteomes" id="UP000230292">
    <property type="component" value="Unassembled WGS sequence"/>
</dbReference>
<dbReference type="InterPro" id="IPR000568">
    <property type="entry name" value="ATP_synth_F0_asu"/>
</dbReference>
<dbReference type="GO" id="GO:0005886">
    <property type="term" value="C:plasma membrane"/>
    <property type="evidence" value="ECO:0007669"/>
    <property type="project" value="UniProtKB-SubCell"/>
</dbReference>
<organism evidence="12 13">
    <name type="scientific">Candidatus Kerfeldbacteria bacterium CG15_BIG_FIL_POST_REV_8_21_14_020_45_12</name>
    <dbReference type="NCBI Taxonomy" id="2014247"/>
    <lineage>
        <taxon>Bacteria</taxon>
        <taxon>Candidatus Kerfeldiibacteriota</taxon>
    </lineage>
</organism>
<dbReference type="GO" id="GO:0042777">
    <property type="term" value="P:proton motive force-driven plasma membrane ATP synthesis"/>
    <property type="evidence" value="ECO:0007669"/>
    <property type="project" value="TreeGrafter"/>
</dbReference>
<comment type="caution">
    <text evidence="12">The sequence shown here is derived from an EMBL/GenBank/DDBJ whole genome shotgun (WGS) entry which is preliminary data.</text>
</comment>
<keyword evidence="9 11" id="KW-0472">Membrane</keyword>
<feature type="transmembrane region" description="Helical" evidence="11">
    <location>
        <begin position="123"/>
        <end position="150"/>
    </location>
</feature>
<dbReference type="PROSITE" id="PS00449">
    <property type="entry name" value="ATPASE_A"/>
    <property type="match status" value="1"/>
</dbReference>
<feature type="transmembrane region" description="Helical" evidence="11">
    <location>
        <begin position="25"/>
        <end position="44"/>
    </location>
</feature>
<dbReference type="PANTHER" id="PTHR42823">
    <property type="entry name" value="ATP SYNTHASE SUBUNIT A, CHLOROPLASTIC"/>
    <property type="match status" value="1"/>
</dbReference>
<dbReference type="HAMAP" id="MF_01393">
    <property type="entry name" value="ATP_synth_a_bact"/>
    <property type="match status" value="1"/>
</dbReference>
<evidence type="ECO:0000256" key="10">
    <source>
        <dbReference type="ARBA" id="ARBA00023310"/>
    </source>
</evidence>
<feature type="transmembrane region" description="Helical" evidence="11">
    <location>
        <begin position="218"/>
        <end position="239"/>
    </location>
</feature>
<dbReference type="PANTHER" id="PTHR42823:SF3">
    <property type="entry name" value="ATP SYNTHASE SUBUNIT A, CHLOROPLASTIC"/>
    <property type="match status" value="1"/>
</dbReference>
<dbReference type="SUPFAM" id="SSF81336">
    <property type="entry name" value="F1F0 ATP synthase subunit A"/>
    <property type="match status" value="1"/>
</dbReference>